<name>A0AAD7XHZ4_9APHY</name>
<feature type="compositionally biased region" description="Acidic residues" evidence="2">
    <location>
        <begin position="159"/>
        <end position="173"/>
    </location>
</feature>
<keyword evidence="6" id="KW-1185">Reference proteome</keyword>
<feature type="compositionally biased region" description="Low complexity" evidence="2">
    <location>
        <begin position="929"/>
        <end position="951"/>
    </location>
</feature>
<evidence type="ECO:0000259" key="3">
    <source>
        <dbReference type="PROSITE" id="PS50033"/>
    </source>
</evidence>
<feature type="region of interest" description="Disordered" evidence="2">
    <location>
        <begin position="1316"/>
        <end position="1362"/>
    </location>
</feature>
<dbReference type="PROSITE" id="PS50033">
    <property type="entry name" value="UBX"/>
    <property type="match status" value="1"/>
</dbReference>
<organism evidence="5 6">
    <name type="scientific">Trametes cubensis</name>
    <dbReference type="NCBI Taxonomy" id="1111947"/>
    <lineage>
        <taxon>Eukaryota</taxon>
        <taxon>Fungi</taxon>
        <taxon>Dikarya</taxon>
        <taxon>Basidiomycota</taxon>
        <taxon>Agaricomycotina</taxon>
        <taxon>Agaricomycetes</taxon>
        <taxon>Polyporales</taxon>
        <taxon>Polyporaceae</taxon>
        <taxon>Trametes</taxon>
    </lineage>
</organism>
<feature type="compositionally biased region" description="Basic and acidic residues" evidence="2">
    <location>
        <begin position="120"/>
        <end position="129"/>
    </location>
</feature>
<feature type="compositionally biased region" description="Basic and acidic residues" evidence="2">
    <location>
        <begin position="760"/>
        <end position="769"/>
    </location>
</feature>
<dbReference type="Proteomes" id="UP001215151">
    <property type="component" value="Unassembled WGS sequence"/>
</dbReference>
<feature type="compositionally biased region" description="Low complexity" evidence="2">
    <location>
        <begin position="1021"/>
        <end position="1031"/>
    </location>
</feature>
<reference evidence="5" key="1">
    <citation type="submission" date="2022-11" db="EMBL/GenBank/DDBJ databases">
        <title>Genome Sequence of Cubamyces cubensis.</title>
        <authorList>
            <person name="Buettner E."/>
        </authorList>
    </citation>
    <scope>NUCLEOTIDE SEQUENCE</scope>
    <source>
        <strain evidence="5">MPL-01</strain>
    </source>
</reference>
<dbReference type="SMART" id="SM00166">
    <property type="entry name" value="UBX"/>
    <property type="match status" value="1"/>
</dbReference>
<feature type="compositionally biased region" description="Polar residues" evidence="2">
    <location>
        <begin position="739"/>
        <end position="748"/>
    </location>
</feature>
<dbReference type="Gene3D" id="3.30.420.210">
    <property type="entry name" value="SEP domain"/>
    <property type="match status" value="1"/>
</dbReference>
<comment type="caution">
    <text evidence="5">The sequence shown here is derived from an EMBL/GenBank/DDBJ whole genome shotgun (WGS) entry which is preliminary data.</text>
</comment>
<feature type="compositionally biased region" description="Acidic residues" evidence="2">
    <location>
        <begin position="1079"/>
        <end position="1102"/>
    </location>
</feature>
<dbReference type="CDD" id="cd01770">
    <property type="entry name" value="UBX_UBXN2"/>
    <property type="match status" value="1"/>
</dbReference>
<feature type="domain" description="SEP" evidence="4">
    <location>
        <begin position="180"/>
        <end position="267"/>
    </location>
</feature>
<dbReference type="GO" id="GO:0007030">
    <property type="term" value="P:Golgi organization"/>
    <property type="evidence" value="ECO:0007669"/>
    <property type="project" value="TreeGrafter"/>
</dbReference>
<dbReference type="GO" id="GO:0061025">
    <property type="term" value="P:membrane fusion"/>
    <property type="evidence" value="ECO:0007669"/>
    <property type="project" value="TreeGrafter"/>
</dbReference>
<feature type="compositionally biased region" description="Acidic residues" evidence="2">
    <location>
        <begin position="1155"/>
        <end position="1173"/>
    </location>
</feature>
<dbReference type="SMART" id="SM00553">
    <property type="entry name" value="SEP"/>
    <property type="match status" value="1"/>
</dbReference>
<evidence type="ECO:0008006" key="7">
    <source>
        <dbReference type="Google" id="ProtNLM"/>
    </source>
</evidence>
<dbReference type="FunFam" id="3.10.20.90:FF:000179">
    <property type="entry name" value="Plant UBX domain-containing protein 4"/>
    <property type="match status" value="1"/>
</dbReference>
<dbReference type="GO" id="GO:0000045">
    <property type="term" value="P:autophagosome assembly"/>
    <property type="evidence" value="ECO:0007669"/>
    <property type="project" value="TreeGrafter"/>
</dbReference>
<feature type="compositionally biased region" description="Low complexity" evidence="2">
    <location>
        <begin position="294"/>
        <end position="304"/>
    </location>
</feature>
<feature type="region of interest" description="Disordered" evidence="2">
    <location>
        <begin position="1486"/>
        <end position="1515"/>
    </location>
</feature>
<feature type="region of interest" description="Disordered" evidence="2">
    <location>
        <begin position="913"/>
        <end position="951"/>
    </location>
</feature>
<evidence type="ECO:0000259" key="4">
    <source>
        <dbReference type="PROSITE" id="PS51399"/>
    </source>
</evidence>
<feature type="compositionally biased region" description="Gly residues" evidence="2">
    <location>
        <begin position="305"/>
        <end position="316"/>
    </location>
</feature>
<feature type="region of interest" description="Disordered" evidence="2">
    <location>
        <begin position="736"/>
        <end position="793"/>
    </location>
</feature>
<dbReference type="SUPFAM" id="SSF54236">
    <property type="entry name" value="Ubiquitin-like"/>
    <property type="match status" value="1"/>
</dbReference>
<evidence type="ECO:0000313" key="6">
    <source>
        <dbReference type="Proteomes" id="UP001215151"/>
    </source>
</evidence>
<dbReference type="GO" id="GO:0005634">
    <property type="term" value="C:nucleus"/>
    <property type="evidence" value="ECO:0007669"/>
    <property type="project" value="TreeGrafter"/>
</dbReference>
<feature type="compositionally biased region" description="Polar residues" evidence="2">
    <location>
        <begin position="1350"/>
        <end position="1360"/>
    </location>
</feature>
<dbReference type="PROSITE" id="PS51399">
    <property type="entry name" value="SEP"/>
    <property type="match status" value="1"/>
</dbReference>
<accession>A0AAD7XHZ4</accession>
<feature type="compositionally biased region" description="Low complexity" evidence="2">
    <location>
        <begin position="33"/>
        <end position="43"/>
    </location>
</feature>
<sequence length="1550" mass="165165">MSDENSNTHRTRSPFSLPSNSGGPRIGRVGAWGALSNSSSRAGSAGGGRRIATLNDISSGGGPAMGGHAPHGGGRGDDDDDEEDERPGADQGENWYAGGERSGISVQNPDRPGAVPGGDLVRDLLRRAAEAGPPTAQPGSAPPPRSRAFFGGGHTLGSDEVDSEYIPDPDAVDAQSEEETAIRHLTFWRDGFTVEDGELMRYGVPENEQILAEIRSGYVDPTFTSPNTKAFAQPPAALRRAPPHILNVSPGQPVELRVVKRLDEDYVASPKARQAKVFSGQGHRLGSPIPGEIASGASSSSSGSGMPGGFPTGTAGGSSLPTQRAAESISTRFEVDQSKPTTSVQIRLADGTRMVARMNLTHTVGDIRNFINASRPENNARPYVIMTTFPNRTLEDETQTLEAAGLANSVVVQRNALELIVHGSELGSIPGLRPAGLRTSAPASESEVNPRGSAGDRHCTQEASTEAGSNGRRLRFDLEVVVSPGMNASLVAVHAPAPTFQAPGPAPTSAGSSRASFGATHTATVTPSSLEGALGFTNQRAEVKGWAELVKTTRVCSVGSCANVLEPGWPWKRCPGCKEADNKKTVTVSCSSCHAAMTIRLNVARAGQPLFCASCRASQLVQPEVPVKQPPLTTMGPPPQIPDELRRKMPTSKSPVLPEAKSALETVVAFVHPNHRYLLYGEDLAPPPVDIGRRSLSYNVPIQSSSVGAPHYGLRGEILSRIPGTIAVEEAHRARTAAQPATSPQTGLTPAESIVIPASDRTDTAEQSKTKSHRHRAIAPAAPNNAAPPPYKRKRTRAPELFVNTLLMPERACVSSGCTGHIPAGTKGVFCTDCSFVLWRKQFRARVAGLSASFITGRGKAGEGKVTEDSARDTPDSDAMDMDDDELPLALLLKRKRRAAALEKTTLINGDAQALPSPALSSDPQPVKATSTPPEATTPSSGVGTSSPRLMTQAPVTAVPPPEVEMPTASPATPKPTVVAIHPESTASPSVSPAPQLKSSPKAVVLSTVVTPVKAERKPARSPSTSRSASPEIPLKQVTTPVRSSAASPVPPANPSPLAVPLESESLFQEAEIATPTVSDDEGENEDEDEDEDEVSDADADDSSSSRSSTPSPPTPVRPRLVIRIPSRKRRTDADVLKRQLAWDSDGSELTPLEDSMDEGESEINSSDGEDDSPSLMQPIDSIVHEPDSGEAARAPTPPHSPKHRGICSVPHCANLLAETSRWRFCSVCVAARRAYMRRQKQAGLIPQDPVEEVGMIVNMPADGDLTGYRKCGRRSCKRMIPPEPAYKWKCCPPCRVMTRNHTRLRRARARAGPLQFLGGDENEEGRLGESPLPEIVPHVKDKRRKLKTSRPSLASPSEVQDTRRLPEVPAYQHFAALLTAFHARFSEFKIAHAHYLRFKVQQEAGAIDAQKINRNPIVFRFDGEYSVVADPSGGSVDEAVNCILHNVQAALGLPFTAVGVNDGPENSVIAVLRCLYGAQVLLRTPTAPTQKSPSPPDAENAEATESPKDDPPPTLAVKMVGELQICVAWDRRHKFFPGQRILVRFRLVG</sequence>
<dbReference type="GO" id="GO:0005829">
    <property type="term" value="C:cytosol"/>
    <property type="evidence" value="ECO:0007669"/>
    <property type="project" value="TreeGrafter"/>
</dbReference>
<dbReference type="PANTHER" id="PTHR23333:SF20">
    <property type="entry name" value="NSFL1 COFACTOR P47"/>
    <property type="match status" value="1"/>
</dbReference>
<feature type="region of interest" description="Disordered" evidence="2">
    <location>
        <begin position="857"/>
        <end position="883"/>
    </location>
</feature>
<evidence type="ECO:0000256" key="2">
    <source>
        <dbReference type="SAM" id="MobiDB-lite"/>
    </source>
</evidence>
<dbReference type="Pfam" id="PF00789">
    <property type="entry name" value="UBX"/>
    <property type="match status" value="1"/>
</dbReference>
<dbReference type="PANTHER" id="PTHR23333">
    <property type="entry name" value="UBX DOMAIN CONTAINING PROTEIN"/>
    <property type="match status" value="1"/>
</dbReference>
<feature type="region of interest" description="Disordered" evidence="2">
    <location>
        <begin position="273"/>
        <end position="340"/>
    </location>
</feature>
<dbReference type="SUPFAM" id="SSF102848">
    <property type="entry name" value="NSFL1 (p97 ATPase) cofactor p47, SEP domain"/>
    <property type="match status" value="1"/>
</dbReference>
<feature type="region of interest" description="Disordered" evidence="2">
    <location>
        <begin position="1147"/>
        <end position="1182"/>
    </location>
</feature>
<feature type="region of interest" description="Disordered" evidence="2">
    <location>
        <begin position="1014"/>
        <end position="1134"/>
    </location>
</feature>
<feature type="compositionally biased region" description="Basic and acidic residues" evidence="2">
    <location>
        <begin position="860"/>
        <end position="875"/>
    </location>
</feature>
<dbReference type="GO" id="GO:0043130">
    <property type="term" value="F:ubiquitin binding"/>
    <property type="evidence" value="ECO:0007669"/>
    <property type="project" value="TreeGrafter"/>
</dbReference>
<proteinExistence type="predicted"/>
<protein>
    <recommendedName>
        <fullName evidence="7">UBX domain-containing protein</fullName>
    </recommendedName>
</protein>
<feature type="domain" description="UBX" evidence="3">
    <location>
        <begin position="337"/>
        <end position="414"/>
    </location>
</feature>
<dbReference type="GO" id="GO:0031468">
    <property type="term" value="P:nuclear membrane reassembly"/>
    <property type="evidence" value="ECO:0007669"/>
    <property type="project" value="TreeGrafter"/>
</dbReference>
<keyword evidence="1" id="KW-0833">Ubl conjugation pathway</keyword>
<dbReference type="GO" id="GO:0043161">
    <property type="term" value="P:proteasome-mediated ubiquitin-dependent protein catabolic process"/>
    <property type="evidence" value="ECO:0007669"/>
    <property type="project" value="TreeGrafter"/>
</dbReference>
<feature type="region of interest" description="Disordered" evidence="2">
    <location>
        <begin position="1"/>
        <end position="173"/>
    </location>
</feature>
<dbReference type="InterPro" id="IPR036241">
    <property type="entry name" value="NSFL1C_SEP_dom_sf"/>
</dbReference>
<evidence type="ECO:0000256" key="1">
    <source>
        <dbReference type="ARBA" id="ARBA00022786"/>
    </source>
</evidence>
<feature type="region of interest" description="Disordered" evidence="2">
    <location>
        <begin position="433"/>
        <end position="470"/>
    </location>
</feature>
<dbReference type="InterPro" id="IPR012989">
    <property type="entry name" value="SEP_domain"/>
</dbReference>
<evidence type="ECO:0000313" key="5">
    <source>
        <dbReference type="EMBL" id="KAJ8496362.1"/>
    </source>
</evidence>
<dbReference type="EMBL" id="JAPEVG010000015">
    <property type="protein sequence ID" value="KAJ8496362.1"/>
    <property type="molecule type" value="Genomic_DNA"/>
</dbReference>
<dbReference type="Gene3D" id="3.10.20.90">
    <property type="entry name" value="Phosphatidylinositol 3-kinase Catalytic Subunit, Chain A, domain 1"/>
    <property type="match status" value="1"/>
</dbReference>
<dbReference type="InterPro" id="IPR001012">
    <property type="entry name" value="UBX_dom"/>
</dbReference>
<dbReference type="Pfam" id="PF08059">
    <property type="entry name" value="SEP"/>
    <property type="match status" value="2"/>
</dbReference>
<dbReference type="InterPro" id="IPR029071">
    <property type="entry name" value="Ubiquitin-like_domsf"/>
</dbReference>
<feature type="compositionally biased region" description="Polar residues" evidence="2">
    <location>
        <begin position="13"/>
        <end position="22"/>
    </location>
</feature>
<gene>
    <name evidence="5" type="ORF">ONZ51_g1126</name>
</gene>
<feature type="compositionally biased region" description="Gly residues" evidence="2">
    <location>
        <begin position="59"/>
        <end position="73"/>
    </location>
</feature>